<proteinExistence type="predicted"/>
<accession>A0A8H6X5W0</accession>
<keyword evidence="1" id="KW-1133">Transmembrane helix</keyword>
<gene>
    <name evidence="2" type="ORF">MVEN_02287800</name>
</gene>
<evidence type="ECO:0000256" key="1">
    <source>
        <dbReference type="SAM" id="Phobius"/>
    </source>
</evidence>
<organism evidence="2 3">
    <name type="scientific">Mycena venus</name>
    <dbReference type="NCBI Taxonomy" id="2733690"/>
    <lineage>
        <taxon>Eukaryota</taxon>
        <taxon>Fungi</taxon>
        <taxon>Dikarya</taxon>
        <taxon>Basidiomycota</taxon>
        <taxon>Agaricomycotina</taxon>
        <taxon>Agaricomycetes</taxon>
        <taxon>Agaricomycetidae</taxon>
        <taxon>Agaricales</taxon>
        <taxon>Marasmiineae</taxon>
        <taxon>Mycenaceae</taxon>
        <taxon>Mycena</taxon>
    </lineage>
</organism>
<dbReference type="EMBL" id="JACAZI010000026">
    <property type="protein sequence ID" value="KAF7334579.1"/>
    <property type="molecule type" value="Genomic_DNA"/>
</dbReference>
<dbReference type="AlphaFoldDB" id="A0A8H6X5W0"/>
<protein>
    <recommendedName>
        <fullName evidence="4">Proteophosphoglycan 5</fullName>
    </recommendedName>
</protein>
<evidence type="ECO:0000313" key="2">
    <source>
        <dbReference type="EMBL" id="KAF7334579.1"/>
    </source>
</evidence>
<keyword evidence="3" id="KW-1185">Reference proteome</keyword>
<feature type="transmembrane region" description="Helical" evidence="1">
    <location>
        <begin position="20"/>
        <end position="42"/>
    </location>
</feature>
<dbReference type="Proteomes" id="UP000620124">
    <property type="component" value="Unassembled WGS sequence"/>
</dbReference>
<keyword evidence="1" id="KW-0472">Membrane</keyword>
<evidence type="ECO:0008006" key="4">
    <source>
        <dbReference type="Google" id="ProtNLM"/>
    </source>
</evidence>
<reference evidence="2" key="1">
    <citation type="submission" date="2020-05" db="EMBL/GenBank/DDBJ databases">
        <title>Mycena genomes resolve the evolution of fungal bioluminescence.</title>
        <authorList>
            <person name="Tsai I.J."/>
        </authorList>
    </citation>
    <scope>NUCLEOTIDE SEQUENCE</scope>
    <source>
        <strain evidence="2">CCC161011</strain>
    </source>
</reference>
<comment type="caution">
    <text evidence="2">The sequence shown here is derived from an EMBL/GenBank/DDBJ whole genome shotgun (WGS) entry which is preliminary data.</text>
</comment>
<keyword evidence="1" id="KW-0812">Transmembrane</keyword>
<evidence type="ECO:0000313" key="3">
    <source>
        <dbReference type="Proteomes" id="UP000620124"/>
    </source>
</evidence>
<name>A0A8H6X5W0_9AGAR</name>
<sequence>MAYDTLPTSPSSHAGHRRRFRLWVLAGIVLFLFASLGFNALLRQSAQPKLAQFEPQLLASPPARIYLRAEDTGLEGLGSTLQHFKQGIVLSNALHSTLLLSSNDGWELRPYSTSEIYNGQRNFSLDAKKACRIQAYVPQSDRERLVRGLCEGEAWAMERMDQVRTDMATCTSIIDTDSSETTNDLNGCVMGWVRERLGPTAPFHPPPTAPLTRPLTVGVHIRWGDTASEPGEDLATHTFYGSWGLPNIVRVLADLRAYAHPHGIALTIAMQNADPAVLAFLDEPVYTLLDSDDSFTDLRKLSQNDVLLLGESSYGVLAHLIAPPGLTLVEGGAFRKFANTSGFGRHVVYLDEYTPESLQQVVMPV</sequence>
<dbReference type="OrthoDB" id="3036449at2759"/>